<evidence type="ECO:0000256" key="6">
    <source>
        <dbReference type="ARBA" id="ARBA00022849"/>
    </source>
</evidence>
<feature type="transmembrane region" description="Helical" evidence="10">
    <location>
        <begin position="123"/>
        <end position="146"/>
    </location>
</feature>
<keyword evidence="6" id="KW-0059">Arsenical resistance</keyword>
<gene>
    <name evidence="11" type="ORF">BS47DRAFT_1340924</name>
</gene>
<keyword evidence="4 9" id="KW-1003">Cell membrane</keyword>
<evidence type="ECO:0008006" key="13">
    <source>
        <dbReference type="Google" id="ProtNLM"/>
    </source>
</evidence>
<dbReference type="InterPro" id="IPR038770">
    <property type="entry name" value="Na+/solute_symporter_sf"/>
</dbReference>
<dbReference type="PANTHER" id="PTHR43057:SF1">
    <property type="entry name" value="ARSENICAL-RESISTANCE PROTEIN 3"/>
    <property type="match status" value="1"/>
</dbReference>
<reference evidence="11" key="1">
    <citation type="journal article" date="2020" name="Nat. Commun.">
        <title>Large-scale genome sequencing of mycorrhizal fungi provides insights into the early evolution of symbiotic traits.</title>
        <authorList>
            <person name="Miyauchi S."/>
            <person name="Kiss E."/>
            <person name="Kuo A."/>
            <person name="Drula E."/>
            <person name="Kohler A."/>
            <person name="Sanchez-Garcia M."/>
            <person name="Morin E."/>
            <person name="Andreopoulos B."/>
            <person name="Barry K.W."/>
            <person name="Bonito G."/>
            <person name="Buee M."/>
            <person name="Carver A."/>
            <person name="Chen C."/>
            <person name="Cichocki N."/>
            <person name="Clum A."/>
            <person name="Culley D."/>
            <person name="Crous P.W."/>
            <person name="Fauchery L."/>
            <person name="Girlanda M."/>
            <person name="Hayes R.D."/>
            <person name="Keri Z."/>
            <person name="LaButti K."/>
            <person name="Lipzen A."/>
            <person name="Lombard V."/>
            <person name="Magnuson J."/>
            <person name="Maillard F."/>
            <person name="Murat C."/>
            <person name="Nolan M."/>
            <person name="Ohm R.A."/>
            <person name="Pangilinan J."/>
            <person name="Pereira M.F."/>
            <person name="Perotto S."/>
            <person name="Peter M."/>
            <person name="Pfister S."/>
            <person name="Riley R."/>
            <person name="Sitrit Y."/>
            <person name="Stielow J.B."/>
            <person name="Szollosi G."/>
            <person name="Zifcakova L."/>
            <person name="Stursova M."/>
            <person name="Spatafora J.W."/>
            <person name="Tedersoo L."/>
            <person name="Vaario L.M."/>
            <person name="Yamada A."/>
            <person name="Yan M."/>
            <person name="Wang P."/>
            <person name="Xu J."/>
            <person name="Bruns T."/>
            <person name="Baldrian P."/>
            <person name="Vilgalys R."/>
            <person name="Dunand C."/>
            <person name="Henrissat B."/>
            <person name="Grigoriev I.V."/>
            <person name="Hibbett D."/>
            <person name="Nagy L.G."/>
            <person name="Martin F.M."/>
        </authorList>
    </citation>
    <scope>NUCLEOTIDE SEQUENCE</scope>
    <source>
        <strain evidence="11">UP504</strain>
    </source>
</reference>
<dbReference type="InterPro" id="IPR002657">
    <property type="entry name" value="BilAc:Na_symport/Acr3"/>
</dbReference>
<feature type="transmembrane region" description="Helical" evidence="10">
    <location>
        <begin position="300"/>
        <end position="319"/>
    </location>
</feature>
<comment type="caution">
    <text evidence="11">The sequence shown here is derived from an EMBL/GenBank/DDBJ whole genome shotgun (WGS) entry which is preliminary data.</text>
</comment>
<evidence type="ECO:0000256" key="7">
    <source>
        <dbReference type="ARBA" id="ARBA00022989"/>
    </source>
</evidence>
<evidence type="ECO:0000256" key="8">
    <source>
        <dbReference type="ARBA" id="ARBA00023136"/>
    </source>
</evidence>
<keyword evidence="8 9" id="KW-0472">Membrane</keyword>
<dbReference type="OrthoDB" id="187348at2759"/>
<dbReference type="PANTHER" id="PTHR43057">
    <property type="entry name" value="ARSENITE EFFLUX TRANSPORTER"/>
    <property type="match status" value="1"/>
</dbReference>
<sequence length="402" mass="44308">MHMASLGISNSRLSWVNCRTPKSGRSWTQSPIFSDLLVKILFKALSFFDRYLAIFILLAMISGVLIGVYHEHGVRKAFSGAQLQGVSIPILVGLLVMMWPVLTKVQYETLHVIFASRKIWRHIAISVVLNWVLAPFIMLAVAWATLPEPSLERERKGVILVGVARCIGFEFADYIGPQIWNTIAQGDMEYCAILILLFSPYALLFLNVLGGSTSGATLKLSYGHTAISVCIYLGIPLVAGIVTRTIAKRSLTPRNFQRFLAVFSPITLLGLLYTIVVLFANQGHRIVHNLGSVFRIFVPLILYFVIVWTTTFIGLYLIARSRLGYLVGGYDKVVVQAFTAGSNNFELAIAVAIASFGADSPEALAATIGPLVEVPVLLGLSYVALFLRFRLDWSLRPSVALV</sequence>
<feature type="transmembrane region" description="Helical" evidence="10">
    <location>
        <begin position="364"/>
        <end position="387"/>
    </location>
</feature>
<evidence type="ECO:0000256" key="4">
    <source>
        <dbReference type="ARBA" id="ARBA00022475"/>
    </source>
</evidence>
<dbReference type="EMBL" id="MU128940">
    <property type="protein sequence ID" value="KAF9516323.1"/>
    <property type="molecule type" value="Genomic_DNA"/>
</dbReference>
<protein>
    <recommendedName>
        <fullName evidence="13">Arsenite transporter</fullName>
    </recommendedName>
</protein>
<dbReference type="GO" id="GO:0046685">
    <property type="term" value="P:response to arsenic-containing substance"/>
    <property type="evidence" value="ECO:0007669"/>
    <property type="project" value="UniProtKB-KW"/>
</dbReference>
<accession>A0A9P6DZ40</accession>
<dbReference type="InterPro" id="IPR004706">
    <property type="entry name" value="Arsenical-R_Acr3"/>
</dbReference>
<dbReference type="GO" id="GO:0015105">
    <property type="term" value="F:arsenite transmembrane transporter activity"/>
    <property type="evidence" value="ECO:0007669"/>
    <property type="project" value="TreeGrafter"/>
</dbReference>
<evidence type="ECO:0000256" key="3">
    <source>
        <dbReference type="ARBA" id="ARBA00022448"/>
    </source>
</evidence>
<organism evidence="11 12">
    <name type="scientific">Hydnum rufescens UP504</name>
    <dbReference type="NCBI Taxonomy" id="1448309"/>
    <lineage>
        <taxon>Eukaryota</taxon>
        <taxon>Fungi</taxon>
        <taxon>Dikarya</taxon>
        <taxon>Basidiomycota</taxon>
        <taxon>Agaricomycotina</taxon>
        <taxon>Agaricomycetes</taxon>
        <taxon>Cantharellales</taxon>
        <taxon>Hydnaceae</taxon>
        <taxon>Hydnum</taxon>
    </lineage>
</organism>
<comment type="subcellular location">
    <subcellularLocation>
        <location evidence="1 9">Cell membrane</location>
        <topology evidence="1 9">Multi-pass membrane protein</topology>
    </subcellularLocation>
</comment>
<evidence type="ECO:0000256" key="9">
    <source>
        <dbReference type="PIRNR" id="PIRNR005508"/>
    </source>
</evidence>
<feature type="transmembrane region" description="Helical" evidence="10">
    <location>
        <begin position="51"/>
        <end position="69"/>
    </location>
</feature>
<evidence type="ECO:0000256" key="2">
    <source>
        <dbReference type="ARBA" id="ARBA00010110"/>
    </source>
</evidence>
<feature type="transmembrane region" description="Helical" evidence="10">
    <location>
        <begin position="226"/>
        <end position="247"/>
    </location>
</feature>
<proteinExistence type="inferred from homology"/>
<dbReference type="GO" id="GO:0005886">
    <property type="term" value="C:plasma membrane"/>
    <property type="evidence" value="ECO:0007669"/>
    <property type="project" value="UniProtKB-SubCell"/>
</dbReference>
<feature type="transmembrane region" description="Helical" evidence="10">
    <location>
        <begin position="158"/>
        <end position="176"/>
    </location>
</feature>
<feature type="transmembrane region" description="Helical" evidence="10">
    <location>
        <begin position="259"/>
        <end position="280"/>
    </location>
</feature>
<evidence type="ECO:0000256" key="10">
    <source>
        <dbReference type="SAM" id="Phobius"/>
    </source>
</evidence>
<dbReference type="GO" id="GO:0015104">
    <property type="term" value="F:antimonite transmembrane transporter activity"/>
    <property type="evidence" value="ECO:0007669"/>
    <property type="project" value="TreeGrafter"/>
</dbReference>
<feature type="transmembrane region" description="Helical" evidence="10">
    <location>
        <begin position="188"/>
        <end position="206"/>
    </location>
</feature>
<evidence type="ECO:0000256" key="5">
    <source>
        <dbReference type="ARBA" id="ARBA00022692"/>
    </source>
</evidence>
<keyword evidence="3 9" id="KW-0813">Transport</keyword>
<dbReference type="Proteomes" id="UP000886523">
    <property type="component" value="Unassembled WGS sequence"/>
</dbReference>
<keyword evidence="5 9" id="KW-0812">Transmembrane</keyword>
<dbReference type="GO" id="GO:0015297">
    <property type="term" value="F:antiporter activity"/>
    <property type="evidence" value="ECO:0007669"/>
    <property type="project" value="UniProtKB-UniRule"/>
</dbReference>
<evidence type="ECO:0000313" key="11">
    <source>
        <dbReference type="EMBL" id="KAF9516323.1"/>
    </source>
</evidence>
<evidence type="ECO:0000256" key="1">
    <source>
        <dbReference type="ARBA" id="ARBA00004651"/>
    </source>
</evidence>
<dbReference type="Gene3D" id="1.20.1530.20">
    <property type="match status" value="1"/>
</dbReference>
<feature type="transmembrane region" description="Helical" evidence="10">
    <location>
        <begin position="340"/>
        <end position="358"/>
    </location>
</feature>
<dbReference type="AlphaFoldDB" id="A0A9P6DZ40"/>
<keyword evidence="12" id="KW-1185">Reference proteome</keyword>
<feature type="transmembrane region" description="Helical" evidence="10">
    <location>
        <begin position="81"/>
        <end position="102"/>
    </location>
</feature>
<dbReference type="Pfam" id="PF01758">
    <property type="entry name" value="SBF"/>
    <property type="match status" value="1"/>
</dbReference>
<evidence type="ECO:0000313" key="12">
    <source>
        <dbReference type="Proteomes" id="UP000886523"/>
    </source>
</evidence>
<comment type="similarity">
    <text evidence="2 9">Belongs to the arsenical resistance-3 (ACR3) (TC 2.A.59) family.</text>
</comment>
<name>A0A9P6DZ40_9AGAM</name>
<dbReference type="FunFam" id="1.20.1530.20:FF:000009">
    <property type="entry name" value="Arsenite transporter, ACR3 family"/>
    <property type="match status" value="1"/>
</dbReference>
<keyword evidence="7 9" id="KW-1133">Transmembrane helix</keyword>
<dbReference type="PIRSF" id="PIRSF005508">
    <property type="entry name" value="Acr3"/>
    <property type="match status" value="1"/>
</dbReference>
<dbReference type="NCBIfam" id="TIGR00832">
    <property type="entry name" value="acr3"/>
    <property type="match status" value="1"/>
</dbReference>